<dbReference type="AlphaFoldDB" id="A0A099KFD6"/>
<dbReference type="Proteomes" id="UP000029868">
    <property type="component" value="Unassembled WGS sequence"/>
</dbReference>
<evidence type="ECO:0000313" key="2">
    <source>
        <dbReference type="Proteomes" id="UP000029868"/>
    </source>
</evidence>
<organism evidence="1 2">
    <name type="scientific">Colwellia psychrerythraea</name>
    <name type="common">Vibrio psychroerythus</name>
    <dbReference type="NCBI Taxonomy" id="28229"/>
    <lineage>
        <taxon>Bacteria</taxon>
        <taxon>Pseudomonadati</taxon>
        <taxon>Pseudomonadota</taxon>
        <taxon>Gammaproteobacteria</taxon>
        <taxon>Alteromonadales</taxon>
        <taxon>Colwelliaceae</taxon>
        <taxon>Colwellia</taxon>
    </lineage>
</organism>
<dbReference type="OrthoDB" id="9114861at2"/>
<dbReference type="PANTHER" id="PTHR38778">
    <property type="entry name" value="CYTOPLASMIC PROTEIN-RELATED"/>
    <property type="match status" value="1"/>
</dbReference>
<gene>
    <name evidence="1" type="ORF">GAB14E_4052</name>
</gene>
<sequence length="112" mass="12665">MKFNAKNRSRRIRKKLRVDEFQELGFDVAWKLQDGINGEELDAFISKFFAEAIQPNELGFGGEGDTLWHGLICTQALGSCTEEHRVAVEKWLTGNGATSVAVSDLYDVWWAE</sequence>
<reference evidence="1 2" key="1">
    <citation type="submission" date="2014-08" db="EMBL/GenBank/DDBJ databases">
        <title>Genomic and Phenotypic Diversity of Colwellia psychrerythraea strains from Disparate Marine Basins.</title>
        <authorList>
            <person name="Techtmann S.M."/>
            <person name="Stelling S.C."/>
            <person name="Utturkar S.M."/>
            <person name="Alshibli N."/>
            <person name="Harris A."/>
            <person name="Brown S.D."/>
            <person name="Hazen T.C."/>
        </authorList>
    </citation>
    <scope>NUCLEOTIDE SEQUENCE [LARGE SCALE GENOMIC DNA]</scope>
    <source>
        <strain evidence="1 2">GAB14E</strain>
    </source>
</reference>
<evidence type="ECO:0008006" key="3">
    <source>
        <dbReference type="Google" id="ProtNLM"/>
    </source>
</evidence>
<accession>A0A099KFD6</accession>
<dbReference type="InterPro" id="IPR007416">
    <property type="entry name" value="YggL_50S_bp"/>
</dbReference>
<dbReference type="EMBL" id="JQEC01000057">
    <property type="protein sequence ID" value="KGJ89056.1"/>
    <property type="molecule type" value="Genomic_DNA"/>
</dbReference>
<proteinExistence type="predicted"/>
<protein>
    <recommendedName>
        <fullName evidence="3">DUF469 domain-containing protein</fullName>
    </recommendedName>
</protein>
<dbReference type="PATRIC" id="fig|28229.3.peg.4025"/>
<name>A0A099KFD6_COLPS</name>
<dbReference type="GO" id="GO:0005829">
    <property type="term" value="C:cytosol"/>
    <property type="evidence" value="ECO:0007669"/>
    <property type="project" value="TreeGrafter"/>
</dbReference>
<evidence type="ECO:0000313" key="1">
    <source>
        <dbReference type="EMBL" id="KGJ89056.1"/>
    </source>
</evidence>
<dbReference type="Pfam" id="PF04320">
    <property type="entry name" value="YggL_50S_bp"/>
    <property type="match status" value="1"/>
</dbReference>
<comment type="caution">
    <text evidence="1">The sequence shown here is derived from an EMBL/GenBank/DDBJ whole genome shotgun (WGS) entry which is preliminary data.</text>
</comment>
<dbReference type="RefSeq" id="WP_033083968.1">
    <property type="nucleotide sequence ID" value="NZ_JQEC01000057.1"/>
</dbReference>
<dbReference type="PANTHER" id="PTHR38778:SF1">
    <property type="entry name" value="CYTOPLASMIC PROTEIN"/>
    <property type="match status" value="1"/>
</dbReference>
<dbReference type="NCBIfam" id="NF008685">
    <property type="entry name" value="PRK11702.1"/>
    <property type="match status" value="1"/>
</dbReference>